<dbReference type="PANTHER" id="PTHR43476:SF3">
    <property type="entry name" value="FAD-BINDING MONOOXYGENASE"/>
    <property type="match status" value="1"/>
</dbReference>
<sequence>MEETQVIIVGGGPAGLALGLSLSRLKIHSVILEKEAEITTDPRGVFLTGDAVRILHSLGINDLSDIGHDLVLTSNDAVMPHVNVHRGAFNTPPFLSIRIGDINSLEQALPEGILQMQPRLEMALRKAIEESKFCSLRTTCEVVSRSEQDPPVIDFNDSQGIRQQIKGEWLIGADGKLGIVRKHFLEPTVGIKQQDGLYPYSGTWIAANLKMKLPTPETHPDFPLWKFGYSPQEVYDLFWPIGWHFCTPPGKATASGRFGPYEERLWRHEFAQDESLIKDNSEELLWEHITPMITLKKDSSRKQSFDGPVQYPRDCIDILRCRPFHFVHKVVDRWFSGRTILIGDAAHVFPPFAGQGIGSGVRDAHQLAWRLALMLHPDSKPENHEKLLKCWASERRQSTNDAAQFSMINGRICNNEPSLWQRLFFRLLMFLHGTSVFRFVDYISHKEKKGFSNVENGFFVKGRTGGSRLPQIHMRSKDQAGSFLSDGLLRKDNTIFTLVVMGDGNPANQQRLHAEATAAVQEAGLSSIIANDAIVVYDAKSGGSSQGQKTLSDTNGGLGHPMVCSPSHIAAADGHMANGYDSSVFGKRLGRGTKFAIIRPDFFIFDCASDYAELVSSLELLRGFVGFGGKK</sequence>
<gene>
    <name evidence="5" type="ORF">FMUND_8499</name>
</gene>
<feature type="domain" description="FAD-binding" evidence="4">
    <location>
        <begin position="3"/>
        <end position="405"/>
    </location>
</feature>
<dbReference type="PRINTS" id="PR00420">
    <property type="entry name" value="RNGMNOXGNASE"/>
</dbReference>
<dbReference type="OrthoDB" id="2096480at2759"/>
<dbReference type="InterPro" id="IPR002938">
    <property type="entry name" value="FAD-bd"/>
</dbReference>
<dbReference type="EMBL" id="JAAOAN010000281">
    <property type="protein sequence ID" value="KAF5712404.1"/>
    <property type="molecule type" value="Genomic_DNA"/>
</dbReference>
<keyword evidence="3" id="KW-0560">Oxidoreductase</keyword>
<reference evidence="5 6" key="1">
    <citation type="submission" date="2020-05" db="EMBL/GenBank/DDBJ databases">
        <title>Identification and distribution of gene clusters putatively required for synthesis of sphingolipid metabolism inhibitors in phylogenetically diverse species of the filamentous fungus Fusarium.</title>
        <authorList>
            <person name="Kim H.-S."/>
            <person name="Busman M."/>
            <person name="Brown D.W."/>
            <person name="Divon H."/>
            <person name="Uhlig S."/>
            <person name="Proctor R.H."/>
        </authorList>
    </citation>
    <scope>NUCLEOTIDE SEQUENCE [LARGE SCALE GENOMIC DNA]</scope>
    <source>
        <strain evidence="5 6">NRRL 66235</strain>
    </source>
</reference>
<evidence type="ECO:0000313" key="5">
    <source>
        <dbReference type="EMBL" id="KAF5712404.1"/>
    </source>
</evidence>
<comment type="caution">
    <text evidence="5">The sequence shown here is derived from an EMBL/GenBank/DDBJ whole genome shotgun (WGS) entry which is preliminary data.</text>
</comment>
<dbReference type="AlphaFoldDB" id="A0A8H5YHH4"/>
<dbReference type="GO" id="GO:0071949">
    <property type="term" value="F:FAD binding"/>
    <property type="evidence" value="ECO:0007669"/>
    <property type="project" value="InterPro"/>
</dbReference>
<dbReference type="Gene3D" id="3.50.50.60">
    <property type="entry name" value="FAD/NAD(P)-binding domain"/>
    <property type="match status" value="2"/>
</dbReference>
<dbReference type="InterPro" id="IPR036188">
    <property type="entry name" value="FAD/NAD-bd_sf"/>
</dbReference>
<evidence type="ECO:0000256" key="3">
    <source>
        <dbReference type="ARBA" id="ARBA00023002"/>
    </source>
</evidence>
<dbReference type="GO" id="GO:0019622">
    <property type="term" value="P:3-(3-hydroxy)phenylpropionate catabolic process"/>
    <property type="evidence" value="ECO:0007669"/>
    <property type="project" value="TreeGrafter"/>
</dbReference>
<keyword evidence="6" id="KW-1185">Reference proteome</keyword>
<dbReference type="Pfam" id="PF01494">
    <property type="entry name" value="FAD_binding_3"/>
    <property type="match status" value="1"/>
</dbReference>
<protein>
    <submittedName>
        <fullName evidence="5">3-(3-hydroxy-phenyl)propionate 3-hydroxycinnamic acid hydroxylase</fullName>
    </submittedName>
</protein>
<accession>A0A8H5YHH4</accession>
<name>A0A8H5YHH4_9HYPO</name>
<organism evidence="5 6">
    <name type="scientific">Fusarium mundagurra</name>
    <dbReference type="NCBI Taxonomy" id="1567541"/>
    <lineage>
        <taxon>Eukaryota</taxon>
        <taxon>Fungi</taxon>
        <taxon>Dikarya</taxon>
        <taxon>Ascomycota</taxon>
        <taxon>Pezizomycotina</taxon>
        <taxon>Sordariomycetes</taxon>
        <taxon>Hypocreomycetidae</taxon>
        <taxon>Hypocreales</taxon>
        <taxon>Nectriaceae</taxon>
        <taxon>Fusarium</taxon>
        <taxon>Fusarium fujikuroi species complex</taxon>
    </lineage>
</organism>
<evidence type="ECO:0000256" key="1">
    <source>
        <dbReference type="ARBA" id="ARBA00022630"/>
    </source>
</evidence>
<dbReference type="GO" id="GO:0008688">
    <property type="term" value="F:3-(3-hydroxyphenyl)propionate hydroxylase activity"/>
    <property type="evidence" value="ECO:0007669"/>
    <property type="project" value="TreeGrafter"/>
</dbReference>
<keyword evidence="2" id="KW-0274">FAD</keyword>
<evidence type="ECO:0000313" key="6">
    <source>
        <dbReference type="Proteomes" id="UP000544331"/>
    </source>
</evidence>
<dbReference type="InterPro" id="IPR050631">
    <property type="entry name" value="PheA/TfdB_FAD_monoxygenase"/>
</dbReference>
<dbReference type="PANTHER" id="PTHR43476">
    <property type="entry name" value="3-(3-HYDROXY-PHENYL)PROPIONATE/3-HYDROXYCINNAMIC ACID HYDROXYLASE"/>
    <property type="match status" value="1"/>
</dbReference>
<keyword evidence="1" id="KW-0285">Flavoprotein</keyword>
<evidence type="ECO:0000256" key="2">
    <source>
        <dbReference type="ARBA" id="ARBA00022827"/>
    </source>
</evidence>
<evidence type="ECO:0000259" key="4">
    <source>
        <dbReference type="Pfam" id="PF01494"/>
    </source>
</evidence>
<dbReference type="SUPFAM" id="SSF51905">
    <property type="entry name" value="FAD/NAD(P)-binding domain"/>
    <property type="match status" value="1"/>
</dbReference>
<proteinExistence type="predicted"/>
<dbReference type="Proteomes" id="UP000544331">
    <property type="component" value="Unassembled WGS sequence"/>
</dbReference>